<reference evidence="1" key="2">
    <citation type="journal article" date="2022" name="Hortic Res">
        <title>The genome of Dioscorea zingiberensis sheds light on the biosynthesis, origin and evolution of the medicinally important diosgenin saponins.</title>
        <authorList>
            <person name="Li Y."/>
            <person name="Tan C."/>
            <person name="Li Z."/>
            <person name="Guo J."/>
            <person name="Li S."/>
            <person name="Chen X."/>
            <person name="Wang C."/>
            <person name="Dai X."/>
            <person name="Yang H."/>
            <person name="Song W."/>
            <person name="Hou L."/>
            <person name="Xu J."/>
            <person name="Tong Z."/>
            <person name="Xu A."/>
            <person name="Yuan X."/>
            <person name="Wang W."/>
            <person name="Yang Q."/>
            <person name="Chen L."/>
            <person name="Sun Z."/>
            <person name="Wang K."/>
            <person name="Pan B."/>
            <person name="Chen J."/>
            <person name="Bao Y."/>
            <person name="Liu F."/>
            <person name="Qi X."/>
            <person name="Gang D.R."/>
            <person name="Wen J."/>
            <person name="Li J."/>
        </authorList>
    </citation>
    <scope>NUCLEOTIDE SEQUENCE</scope>
    <source>
        <strain evidence="1">Dzin_1.0</strain>
    </source>
</reference>
<comment type="caution">
    <text evidence="1">The sequence shown here is derived from an EMBL/GenBank/DDBJ whole genome shotgun (WGS) entry which is preliminary data.</text>
</comment>
<proteinExistence type="predicted"/>
<gene>
    <name evidence="1" type="ORF">J5N97_013276</name>
</gene>
<name>A0A9D5CSN3_9LILI</name>
<dbReference type="EMBL" id="JAGGNH010000003">
    <property type="protein sequence ID" value="KAJ0977802.1"/>
    <property type="molecule type" value="Genomic_DNA"/>
</dbReference>
<evidence type="ECO:0000313" key="2">
    <source>
        <dbReference type="Proteomes" id="UP001085076"/>
    </source>
</evidence>
<reference evidence="1" key="1">
    <citation type="submission" date="2021-03" db="EMBL/GenBank/DDBJ databases">
        <authorList>
            <person name="Li Z."/>
            <person name="Yang C."/>
        </authorList>
    </citation>
    <scope>NUCLEOTIDE SEQUENCE</scope>
    <source>
        <strain evidence="1">Dzin_1.0</strain>
        <tissue evidence="1">Leaf</tissue>
    </source>
</reference>
<protein>
    <submittedName>
        <fullName evidence="1">Uncharacterized protein</fullName>
    </submittedName>
</protein>
<evidence type="ECO:0000313" key="1">
    <source>
        <dbReference type="EMBL" id="KAJ0977802.1"/>
    </source>
</evidence>
<dbReference type="Proteomes" id="UP001085076">
    <property type="component" value="Miscellaneous, Linkage group lg03"/>
</dbReference>
<sequence length="73" mass="8384">MVARFVIYCNGKENYHSLYGGNAFSTSGKVQAYEWPIFVVLWDDMVMDMDHNQQSTLEYLIQGLLLGMTTKRG</sequence>
<keyword evidence="2" id="KW-1185">Reference proteome</keyword>
<accession>A0A9D5CSN3</accession>
<dbReference type="AlphaFoldDB" id="A0A9D5CSN3"/>
<organism evidence="1 2">
    <name type="scientific">Dioscorea zingiberensis</name>
    <dbReference type="NCBI Taxonomy" id="325984"/>
    <lineage>
        <taxon>Eukaryota</taxon>
        <taxon>Viridiplantae</taxon>
        <taxon>Streptophyta</taxon>
        <taxon>Embryophyta</taxon>
        <taxon>Tracheophyta</taxon>
        <taxon>Spermatophyta</taxon>
        <taxon>Magnoliopsida</taxon>
        <taxon>Liliopsida</taxon>
        <taxon>Dioscoreales</taxon>
        <taxon>Dioscoreaceae</taxon>
        <taxon>Dioscorea</taxon>
    </lineage>
</organism>